<reference evidence="2 3" key="1">
    <citation type="submission" date="2018-07" db="EMBL/GenBank/DDBJ databases">
        <title>Genome sequence of Roseomonas fauriae ATCC 49958.</title>
        <authorList>
            <person name="Sant'Anna F.H."/>
            <person name="Baldani J.I."/>
            <person name="Zilli J.E."/>
            <person name="Reis V.M."/>
            <person name="Hartmann A."/>
            <person name="Cruz L."/>
            <person name="de Souza E.M."/>
            <person name="de Oliveira Pedrosa F."/>
            <person name="Passaglia L.M.P."/>
        </authorList>
    </citation>
    <scope>NUCLEOTIDE SEQUENCE [LARGE SCALE GENOMIC DNA]</scope>
    <source>
        <strain evidence="2 3">ATCC 49958</strain>
    </source>
</reference>
<dbReference type="Pfam" id="PF06527">
    <property type="entry name" value="TniQ"/>
    <property type="match status" value="1"/>
</dbReference>
<evidence type="ECO:0000259" key="1">
    <source>
        <dbReference type="Pfam" id="PF06527"/>
    </source>
</evidence>
<proteinExistence type="predicted"/>
<feature type="domain" description="TniQ" evidence="1">
    <location>
        <begin position="15"/>
        <end position="156"/>
    </location>
</feature>
<gene>
    <name evidence="2" type="ORF">DS837_00280</name>
</gene>
<dbReference type="EMBL" id="QOKV01000001">
    <property type="protein sequence ID" value="KAA0688219.1"/>
    <property type="molecule type" value="Genomic_DNA"/>
</dbReference>
<evidence type="ECO:0000313" key="3">
    <source>
        <dbReference type="Proteomes" id="UP000476837"/>
    </source>
</evidence>
<dbReference type="AlphaFoldDB" id="A0A6L3B5L2"/>
<accession>A0A6L3B5L2</accession>
<evidence type="ECO:0000313" key="2">
    <source>
        <dbReference type="EMBL" id="KAA0688219.1"/>
    </source>
</evidence>
<dbReference type="Proteomes" id="UP000476837">
    <property type="component" value="Unassembled WGS sequence"/>
</dbReference>
<organism evidence="2 3">
    <name type="scientific">Azospirillum brasilense</name>
    <dbReference type="NCBI Taxonomy" id="192"/>
    <lineage>
        <taxon>Bacteria</taxon>
        <taxon>Pseudomonadati</taxon>
        <taxon>Pseudomonadota</taxon>
        <taxon>Alphaproteobacteria</taxon>
        <taxon>Rhodospirillales</taxon>
        <taxon>Azospirillaceae</taxon>
        <taxon>Azospirillum</taxon>
    </lineage>
</organism>
<dbReference type="RefSeq" id="WP_149162943.1">
    <property type="nucleotide sequence ID" value="NZ_QOKV01000001.1"/>
</dbReference>
<sequence>MDKPIRGFSALGGLPLRVRPVPFEPAYGLLGRVAVRHGHTSTSEFISEMAIGIPNFVHEIENGRRLVELALLSGVPETRIRASTLCVDENGAMFIGSELISARVSNRISCGAGRICPGCLRVDLKECAGPMACRPHRRTWWGLTAVTSCPLHGLLLIDACPACGVQLARGQASPRFCRCGCDLADQGSVSLEPADLVADRYLVGRLGGVDRVGHPLLDRMPFQTAALAMLRIGRVTLAGARGLSKKGDNVEPAMQARMASLGFRTSESSR</sequence>
<protein>
    <recommendedName>
        <fullName evidence="1">TniQ domain-containing protein</fullName>
    </recommendedName>
</protein>
<name>A0A6L3B5L2_AZOBR</name>
<comment type="caution">
    <text evidence="2">The sequence shown here is derived from an EMBL/GenBank/DDBJ whole genome shotgun (WGS) entry which is preliminary data.</text>
</comment>
<dbReference type="InterPro" id="IPR009492">
    <property type="entry name" value="TniQ"/>
</dbReference>